<feature type="transmembrane region" description="Helical" evidence="1">
    <location>
        <begin position="71"/>
        <end position="103"/>
    </location>
</feature>
<comment type="caution">
    <text evidence="2">The sequence shown here is derived from an EMBL/GenBank/DDBJ whole genome shotgun (WGS) entry which is preliminary data.</text>
</comment>
<accession>A0A558CWT2</accession>
<reference evidence="2 3" key="1">
    <citation type="submission" date="2019-07" db="EMBL/GenBank/DDBJ databases">
        <authorList>
            <person name="Duangmal K."/>
            <person name="Teo W.F.A."/>
        </authorList>
    </citation>
    <scope>NUCLEOTIDE SEQUENCE [LARGE SCALE GENOMIC DNA]</scope>
    <source>
        <strain evidence="2 3">TBRC 6029</strain>
    </source>
</reference>
<dbReference type="RefSeq" id="WP_144587516.1">
    <property type="nucleotide sequence ID" value="NZ_VJWX01000092.1"/>
</dbReference>
<keyword evidence="1" id="KW-1133">Transmembrane helix</keyword>
<dbReference type="Proteomes" id="UP000320011">
    <property type="component" value="Unassembled WGS sequence"/>
</dbReference>
<keyword evidence="1" id="KW-0812">Transmembrane</keyword>
<keyword evidence="1" id="KW-0472">Membrane</keyword>
<evidence type="ECO:0000313" key="3">
    <source>
        <dbReference type="Proteomes" id="UP000320011"/>
    </source>
</evidence>
<protein>
    <submittedName>
        <fullName evidence="2">Uncharacterized protein</fullName>
    </submittedName>
</protein>
<keyword evidence="3" id="KW-1185">Reference proteome</keyword>
<organism evidence="2 3">
    <name type="scientific">Amycolatopsis rhizosphaerae</name>
    <dbReference type="NCBI Taxonomy" id="2053003"/>
    <lineage>
        <taxon>Bacteria</taxon>
        <taxon>Bacillati</taxon>
        <taxon>Actinomycetota</taxon>
        <taxon>Actinomycetes</taxon>
        <taxon>Pseudonocardiales</taxon>
        <taxon>Pseudonocardiaceae</taxon>
        <taxon>Amycolatopsis</taxon>
    </lineage>
</organism>
<evidence type="ECO:0000256" key="1">
    <source>
        <dbReference type="SAM" id="Phobius"/>
    </source>
</evidence>
<dbReference type="OrthoDB" id="3699931at2"/>
<dbReference type="EMBL" id="VJWX01000092">
    <property type="protein sequence ID" value="TVT53206.1"/>
    <property type="molecule type" value="Genomic_DNA"/>
</dbReference>
<name>A0A558CWT2_9PSEU</name>
<sequence>MNLLRRRIAAPIGGLLVFAGYGAAIGGFTHPLPWWWYPVWLAAATASGWLLGSYVDPAGGLVRGCSQCARLAVVAVPVAALLARTGTLAAAACSLGVLAFGLVQRIRSADACTVPAPPRRHRS</sequence>
<gene>
    <name evidence="2" type="ORF">FNH05_12165</name>
</gene>
<dbReference type="AlphaFoldDB" id="A0A558CWT2"/>
<reference evidence="2 3" key="2">
    <citation type="submission" date="2019-08" db="EMBL/GenBank/DDBJ databases">
        <title>Amycolatopsis acidicola sp. nov., isolated from peat swamp forest soil.</title>
        <authorList>
            <person name="Srisuk N."/>
        </authorList>
    </citation>
    <scope>NUCLEOTIDE SEQUENCE [LARGE SCALE GENOMIC DNA]</scope>
    <source>
        <strain evidence="2 3">TBRC 6029</strain>
    </source>
</reference>
<evidence type="ECO:0000313" key="2">
    <source>
        <dbReference type="EMBL" id="TVT53206.1"/>
    </source>
</evidence>
<proteinExistence type="predicted"/>